<keyword evidence="2" id="KW-0805">Transcription regulation</keyword>
<dbReference type="EMBL" id="CP132938">
    <property type="protein sequence ID" value="XCB22934.1"/>
    <property type="molecule type" value="Genomic_DNA"/>
</dbReference>
<feature type="compositionally biased region" description="Polar residues" evidence="5">
    <location>
        <begin position="12"/>
        <end position="21"/>
    </location>
</feature>
<dbReference type="AlphaFoldDB" id="A0AAU7Z352"/>
<dbReference type="Gene3D" id="3.40.190.290">
    <property type="match status" value="1"/>
</dbReference>
<proteinExistence type="inferred from homology"/>
<comment type="similarity">
    <text evidence="1">Belongs to the LysR transcriptional regulatory family.</text>
</comment>
<evidence type="ECO:0000256" key="2">
    <source>
        <dbReference type="ARBA" id="ARBA00023015"/>
    </source>
</evidence>
<dbReference type="Gene3D" id="1.10.10.10">
    <property type="entry name" value="Winged helix-like DNA-binding domain superfamily/Winged helix DNA-binding domain"/>
    <property type="match status" value="1"/>
</dbReference>
<dbReference type="InterPro" id="IPR036390">
    <property type="entry name" value="WH_DNA-bd_sf"/>
</dbReference>
<accession>A0AAU7Z352</accession>
<evidence type="ECO:0000313" key="7">
    <source>
        <dbReference type="EMBL" id="XCB22934.1"/>
    </source>
</evidence>
<feature type="domain" description="HTH lysR-type" evidence="6">
    <location>
        <begin position="56"/>
        <end position="113"/>
    </location>
</feature>
<dbReference type="SUPFAM" id="SSF46785">
    <property type="entry name" value="Winged helix' DNA-binding domain"/>
    <property type="match status" value="1"/>
</dbReference>
<dbReference type="PANTHER" id="PTHR30126">
    <property type="entry name" value="HTH-TYPE TRANSCRIPTIONAL REGULATOR"/>
    <property type="match status" value="1"/>
</dbReference>
<dbReference type="SUPFAM" id="SSF53850">
    <property type="entry name" value="Periplasmic binding protein-like II"/>
    <property type="match status" value="1"/>
</dbReference>
<evidence type="ECO:0000256" key="4">
    <source>
        <dbReference type="ARBA" id="ARBA00023163"/>
    </source>
</evidence>
<dbReference type="InterPro" id="IPR000847">
    <property type="entry name" value="LysR_HTH_N"/>
</dbReference>
<evidence type="ECO:0000256" key="1">
    <source>
        <dbReference type="ARBA" id="ARBA00009437"/>
    </source>
</evidence>
<protein>
    <submittedName>
        <fullName evidence="7">LysR family transcriptional regulator</fullName>
    </submittedName>
</protein>
<reference evidence="7" key="2">
    <citation type="journal article" date="2024" name="Environ. Microbiol.">
        <title>Genome analysis and description of Tunturibacter gen. nov. expands the diversity of Terriglobia in tundra soils.</title>
        <authorList>
            <person name="Messyasz A."/>
            <person name="Mannisto M.K."/>
            <person name="Kerkhof L.J."/>
            <person name="Haggblom M.M."/>
        </authorList>
    </citation>
    <scope>NUCLEOTIDE SEQUENCE</scope>
    <source>
        <strain evidence="7">M8UP39</strain>
    </source>
</reference>
<dbReference type="PROSITE" id="PS50931">
    <property type="entry name" value="HTH_LYSR"/>
    <property type="match status" value="1"/>
</dbReference>
<evidence type="ECO:0000259" key="6">
    <source>
        <dbReference type="PROSITE" id="PS50931"/>
    </source>
</evidence>
<feature type="region of interest" description="Disordered" evidence="5">
    <location>
        <begin position="1"/>
        <end position="21"/>
    </location>
</feature>
<gene>
    <name evidence="7" type="ORF">RBB81_03140</name>
</gene>
<reference evidence="7" key="1">
    <citation type="submission" date="2023-08" db="EMBL/GenBank/DDBJ databases">
        <authorList>
            <person name="Messyasz A."/>
            <person name="Mannisto M.K."/>
            <person name="Kerkhof L.J."/>
            <person name="Haggblom M."/>
        </authorList>
    </citation>
    <scope>NUCLEOTIDE SEQUENCE</scope>
    <source>
        <strain evidence="7">M8UP39</strain>
    </source>
</reference>
<dbReference type="PRINTS" id="PR00039">
    <property type="entry name" value="HTHLYSR"/>
</dbReference>
<dbReference type="GO" id="GO:0000976">
    <property type="term" value="F:transcription cis-regulatory region binding"/>
    <property type="evidence" value="ECO:0007669"/>
    <property type="project" value="TreeGrafter"/>
</dbReference>
<dbReference type="RefSeq" id="WP_353072695.1">
    <property type="nucleotide sequence ID" value="NZ_CP132938.1"/>
</dbReference>
<dbReference type="Pfam" id="PF00126">
    <property type="entry name" value="HTH_1"/>
    <property type="match status" value="1"/>
</dbReference>
<dbReference type="InterPro" id="IPR036388">
    <property type="entry name" value="WH-like_DNA-bd_sf"/>
</dbReference>
<keyword evidence="4" id="KW-0804">Transcription</keyword>
<dbReference type="Pfam" id="PF03466">
    <property type="entry name" value="LysR_substrate"/>
    <property type="match status" value="1"/>
</dbReference>
<organism evidence="7">
    <name type="scientific">Tunturiibacter gelidiferens</name>
    <dbReference type="NCBI Taxonomy" id="3069689"/>
    <lineage>
        <taxon>Bacteria</taxon>
        <taxon>Pseudomonadati</taxon>
        <taxon>Acidobacteriota</taxon>
        <taxon>Terriglobia</taxon>
        <taxon>Terriglobales</taxon>
        <taxon>Acidobacteriaceae</taxon>
        <taxon>Tunturiibacter</taxon>
    </lineage>
</organism>
<sequence>MESAIKSPAKLASNTQGEQNTSGLLSSDAVLDILRLIRLIGMRFVSILAWGGRTPMDADDLRIVDAVARIGSMNRAAAELNMVQSNVTSRIRLLEEELGVQLFVRHSRGVEPSEAGLRLLSYVEQIRALFQQAITAVKEDGTPKGKLRIGMLETTAGLRLPTLVAQYAQEYPRVELAVMTGTTTSLINQVVEHELDGAFVAGPVHHQELSEELLFLEDLVLVSPLSVRNFDDLAKVENLKAIVFRQGCSYRQRLGSILDGLGIRYTVMEFASLDAIITCITAGVGITLLPKTLVERLWTDQSVTVHELPVDQAQVETVFVRRHDRYSTSALNAFLGMSRQISNIGTLDRQVEAID</sequence>
<keyword evidence="3" id="KW-0238">DNA-binding</keyword>
<dbReference type="InterPro" id="IPR005119">
    <property type="entry name" value="LysR_subst-bd"/>
</dbReference>
<evidence type="ECO:0000256" key="5">
    <source>
        <dbReference type="SAM" id="MobiDB-lite"/>
    </source>
</evidence>
<dbReference type="GO" id="GO:0003700">
    <property type="term" value="F:DNA-binding transcription factor activity"/>
    <property type="evidence" value="ECO:0007669"/>
    <property type="project" value="InterPro"/>
</dbReference>
<name>A0AAU7Z352_9BACT</name>
<evidence type="ECO:0000256" key="3">
    <source>
        <dbReference type="ARBA" id="ARBA00023125"/>
    </source>
</evidence>
<dbReference type="PANTHER" id="PTHR30126:SF40">
    <property type="entry name" value="HTH-TYPE TRANSCRIPTIONAL REGULATOR GLTR"/>
    <property type="match status" value="1"/>
</dbReference>
<dbReference type="KEGG" id="tgi:RBB81_03140"/>